<keyword evidence="2" id="KW-0805">Transcription regulation</keyword>
<dbReference type="GeneID" id="66350721"/>
<sequence>MEALRLAQLQIFCAVMEEGSVVAASRRMHCVASNITARLKELEQLLGQDLFAREKGRLIPTPEGRLFYHEAKEVVEKAHSLANFFQPDVPRGILRIGALDVALAHFLPQYMPAFMAAHPDVEIRLLRRASYTLEHMLDDQELDLAITDGPIVHPLLESRFVFTEELVLVAPQNIRSLQDIHWPSTTVLLFHTDCFYRSAFERWMAEQGFVPRAIQTVESYDVIRACVRDGIGISCFPKSIFAHKAPDDVRVLAVQGLRPAPVYCVWRRNGAKPLLHRFINTICPAEAY</sequence>
<evidence type="ECO:0000256" key="1">
    <source>
        <dbReference type="ARBA" id="ARBA00009437"/>
    </source>
</evidence>
<evidence type="ECO:0000256" key="2">
    <source>
        <dbReference type="ARBA" id="ARBA00023015"/>
    </source>
</evidence>
<dbReference type="CDD" id="cd05466">
    <property type="entry name" value="PBP2_LTTR_substrate"/>
    <property type="match status" value="1"/>
</dbReference>
<keyword evidence="3" id="KW-0238">DNA-binding</keyword>
<dbReference type="InterPro" id="IPR005119">
    <property type="entry name" value="LysR_subst-bd"/>
</dbReference>
<dbReference type="AlphaFoldDB" id="A0A1A0D7P6"/>
<dbReference type="InterPro" id="IPR036390">
    <property type="entry name" value="WH_DNA-bd_sf"/>
</dbReference>
<dbReference type="Proteomes" id="UP000093796">
    <property type="component" value="Unassembled WGS sequence"/>
</dbReference>
<dbReference type="eggNOG" id="COG0583">
    <property type="taxonomic scope" value="Bacteria"/>
</dbReference>
<keyword evidence="4" id="KW-0804">Transcription</keyword>
<dbReference type="OrthoDB" id="9789529at2"/>
<dbReference type="PANTHER" id="PTHR30126">
    <property type="entry name" value="HTH-TYPE TRANSCRIPTIONAL REGULATOR"/>
    <property type="match status" value="1"/>
</dbReference>
<gene>
    <name evidence="5" type="ORF">SRCM100623_02187</name>
</gene>
<comment type="similarity">
    <text evidence="1">Belongs to the LysR transcriptional regulatory family.</text>
</comment>
<protein>
    <submittedName>
        <fullName evidence="5">Putative HTH-type transcriptional regulator YneJ</fullName>
    </submittedName>
</protein>
<dbReference type="InterPro" id="IPR000847">
    <property type="entry name" value="LysR_HTH_N"/>
</dbReference>
<evidence type="ECO:0000313" key="5">
    <source>
        <dbReference type="EMBL" id="OAZ70836.1"/>
    </source>
</evidence>
<comment type="caution">
    <text evidence="5">The sequence shown here is derived from an EMBL/GenBank/DDBJ whole genome shotgun (WGS) entry which is preliminary data.</text>
</comment>
<reference evidence="5 6" key="1">
    <citation type="submission" date="2016-05" db="EMBL/GenBank/DDBJ databases">
        <title>Genome sequencing of Acetobacter pasteurianus strain SRCM100623.</title>
        <authorList>
            <person name="Song Y.R."/>
        </authorList>
    </citation>
    <scope>NUCLEOTIDE SEQUENCE [LARGE SCALE GENOMIC DNA]</scope>
    <source>
        <strain evidence="5 6">SRCM100623</strain>
    </source>
</reference>
<dbReference type="PROSITE" id="PS50931">
    <property type="entry name" value="HTH_LYSR"/>
    <property type="match status" value="1"/>
</dbReference>
<dbReference type="GO" id="GO:0000976">
    <property type="term" value="F:transcription cis-regulatory region binding"/>
    <property type="evidence" value="ECO:0007669"/>
    <property type="project" value="TreeGrafter"/>
</dbReference>
<dbReference type="SUPFAM" id="SSF53850">
    <property type="entry name" value="Periplasmic binding protein-like II"/>
    <property type="match status" value="1"/>
</dbReference>
<evidence type="ECO:0000256" key="3">
    <source>
        <dbReference type="ARBA" id="ARBA00023125"/>
    </source>
</evidence>
<dbReference type="InterPro" id="IPR036388">
    <property type="entry name" value="WH-like_DNA-bd_sf"/>
</dbReference>
<proteinExistence type="inferred from homology"/>
<accession>A0A1A0D7P6</accession>
<dbReference type="GO" id="GO:0003700">
    <property type="term" value="F:DNA-binding transcription factor activity"/>
    <property type="evidence" value="ECO:0007669"/>
    <property type="project" value="InterPro"/>
</dbReference>
<dbReference type="Pfam" id="PF03466">
    <property type="entry name" value="LysR_substrate"/>
    <property type="match status" value="1"/>
</dbReference>
<organism evidence="5 6">
    <name type="scientific">Acetobacter pasteurianus</name>
    <name type="common">Acetobacter turbidans</name>
    <dbReference type="NCBI Taxonomy" id="438"/>
    <lineage>
        <taxon>Bacteria</taxon>
        <taxon>Pseudomonadati</taxon>
        <taxon>Pseudomonadota</taxon>
        <taxon>Alphaproteobacteria</taxon>
        <taxon>Acetobacterales</taxon>
        <taxon>Acetobacteraceae</taxon>
        <taxon>Acetobacter</taxon>
    </lineage>
</organism>
<dbReference type="RefSeq" id="WP_003628872.1">
    <property type="nucleotide sequence ID" value="NZ_CP039846.2"/>
</dbReference>
<evidence type="ECO:0000256" key="4">
    <source>
        <dbReference type="ARBA" id="ARBA00023163"/>
    </source>
</evidence>
<name>A0A1A0D7P6_ACEPA</name>
<dbReference type="PATRIC" id="fig|438.15.peg.2424"/>
<dbReference type="Pfam" id="PF00126">
    <property type="entry name" value="HTH_1"/>
    <property type="match status" value="1"/>
</dbReference>
<dbReference type="PANTHER" id="PTHR30126:SF40">
    <property type="entry name" value="HTH-TYPE TRANSCRIPTIONAL REGULATOR GLTR"/>
    <property type="match status" value="1"/>
</dbReference>
<dbReference type="EMBL" id="LYUD01000115">
    <property type="protein sequence ID" value="OAZ70836.1"/>
    <property type="molecule type" value="Genomic_DNA"/>
</dbReference>
<dbReference type="OMA" id="MEIESYQ"/>
<dbReference type="Gene3D" id="3.40.190.290">
    <property type="match status" value="1"/>
</dbReference>
<evidence type="ECO:0000313" key="6">
    <source>
        <dbReference type="Proteomes" id="UP000093796"/>
    </source>
</evidence>
<dbReference type="SUPFAM" id="SSF46785">
    <property type="entry name" value="Winged helix' DNA-binding domain"/>
    <property type="match status" value="1"/>
</dbReference>
<dbReference type="Gene3D" id="1.10.10.10">
    <property type="entry name" value="Winged helix-like DNA-binding domain superfamily/Winged helix DNA-binding domain"/>
    <property type="match status" value="1"/>
</dbReference>